<evidence type="ECO:0000256" key="2">
    <source>
        <dbReference type="SAM" id="Coils"/>
    </source>
</evidence>
<dbReference type="InterPro" id="IPR027640">
    <property type="entry name" value="Kinesin-like_fam"/>
</dbReference>
<dbReference type="GO" id="GO:0003777">
    <property type="term" value="F:microtubule motor activity"/>
    <property type="evidence" value="ECO:0007669"/>
    <property type="project" value="InterPro"/>
</dbReference>
<comment type="similarity">
    <text evidence="1">Belongs to the TRAFAC class myosin-kinesin ATPase superfamily. Kinesin family.</text>
</comment>
<keyword evidence="1" id="KW-0505">Motor protein</keyword>
<dbReference type="HOGENOM" id="CLU_001485_12_4_1"/>
<dbReference type="PANTHER" id="PTHR47972">
    <property type="entry name" value="KINESIN-LIKE PROTEIN KLP-3"/>
    <property type="match status" value="1"/>
</dbReference>
<dbReference type="SUPFAM" id="SSF52540">
    <property type="entry name" value="P-loop containing nucleoside triphosphate hydrolases"/>
    <property type="match status" value="1"/>
</dbReference>
<organism evidence="4 5">
    <name type="scientific">Nosema bombycis (strain CQ1 / CVCC 102059)</name>
    <name type="common">Microsporidian parasite</name>
    <name type="synonym">Pebrine of silkworm</name>
    <dbReference type="NCBI Taxonomy" id="578461"/>
    <lineage>
        <taxon>Eukaryota</taxon>
        <taxon>Fungi</taxon>
        <taxon>Fungi incertae sedis</taxon>
        <taxon>Microsporidia</taxon>
        <taxon>Nosematidae</taxon>
        <taxon>Nosema</taxon>
    </lineage>
</organism>
<protein>
    <submittedName>
        <fullName evidence="4">Kinesin-2</fullName>
    </submittedName>
</protein>
<dbReference type="InterPro" id="IPR027417">
    <property type="entry name" value="P-loop_NTPase"/>
</dbReference>
<evidence type="ECO:0000313" key="4">
    <source>
        <dbReference type="EMBL" id="EOB13519.1"/>
    </source>
</evidence>
<dbReference type="Proteomes" id="UP000016927">
    <property type="component" value="Unassembled WGS sequence"/>
</dbReference>
<dbReference type="AlphaFoldDB" id="R0M6A3"/>
<sequence>MHLLYKTILRSENVSHNQFFIAFSINPLTMTFSNLKDHIKDIENVFDLLRDKMKDFKTQPIDFQEDLSRENDLLKEIENLKNQLLTNKKENVPILDYNTRQNEEVMILKEKHKQEMLQYEYQLLTYKNKIKDLNEVIKAFKKEIMDLKGGIRVFCRLKPLLYDLPCDLLIDDSSIRLKKENKENSFNFDKVFDGRTSQQEVYKEIEGIVESIFEGYKACLFAYGQTGSGKTYTIIGDKDNPGILNRAFENITKINKEYKEDGWKIDMKISCIEIYNEEIFDLLGDQKNKINIIHSEGATILQNCTEINVKEKDLESVVNQGVIKRKLGSTMSNSQSSRSHTIFILNLKLEKEGEVRMCSLCLVDLAGSERLDKSKSEGKRLKETQNINRSLSCLGDVFMAILNKDSYIPFRNSKLTHFLQDYLSGESRVSIVLNISQEEKHYHETLCTLRFGSKVSECKLGKVTRNILKQSYKK</sequence>
<dbReference type="GO" id="GO:0007018">
    <property type="term" value="P:microtubule-based movement"/>
    <property type="evidence" value="ECO:0007669"/>
    <property type="project" value="InterPro"/>
</dbReference>
<feature type="binding site" evidence="1">
    <location>
        <begin position="224"/>
        <end position="231"/>
    </location>
    <ligand>
        <name>ATP</name>
        <dbReference type="ChEBI" id="CHEBI:30616"/>
    </ligand>
</feature>
<feature type="coiled-coil region" evidence="2">
    <location>
        <begin position="39"/>
        <end position="90"/>
    </location>
</feature>
<keyword evidence="2" id="KW-0175">Coiled coil</keyword>
<dbReference type="SMART" id="SM00129">
    <property type="entry name" value="KISc"/>
    <property type="match status" value="1"/>
</dbReference>
<dbReference type="VEuPathDB" id="MicrosporidiaDB:NBO_69g0013"/>
<keyword evidence="1" id="KW-0547">Nucleotide-binding</keyword>
<name>R0M6A3_NOSB1</name>
<dbReference type="PRINTS" id="PR00380">
    <property type="entry name" value="KINESINHEAVY"/>
</dbReference>
<proteinExistence type="inferred from homology"/>
<dbReference type="PROSITE" id="PS50067">
    <property type="entry name" value="KINESIN_MOTOR_2"/>
    <property type="match status" value="1"/>
</dbReference>
<gene>
    <name evidence="4" type="primary">ATK2</name>
    <name evidence="4" type="ORF">NBO_69g0013</name>
</gene>
<dbReference type="OrthoDB" id="3176171at2759"/>
<evidence type="ECO:0000256" key="1">
    <source>
        <dbReference type="PROSITE-ProRule" id="PRU00283"/>
    </source>
</evidence>
<accession>R0M6A3</accession>
<keyword evidence="5" id="KW-1185">Reference proteome</keyword>
<dbReference type="Pfam" id="PF00225">
    <property type="entry name" value="Kinesin"/>
    <property type="match status" value="1"/>
</dbReference>
<dbReference type="Gene3D" id="3.40.850.10">
    <property type="entry name" value="Kinesin motor domain"/>
    <property type="match status" value="1"/>
</dbReference>
<evidence type="ECO:0000259" key="3">
    <source>
        <dbReference type="PROSITE" id="PS50067"/>
    </source>
</evidence>
<dbReference type="InterPro" id="IPR001752">
    <property type="entry name" value="Kinesin_motor_dom"/>
</dbReference>
<keyword evidence="1" id="KW-0067">ATP-binding</keyword>
<dbReference type="STRING" id="578461.R0M6A3"/>
<dbReference type="OMA" id="DIMRENS"/>
<reference evidence="4 5" key="1">
    <citation type="journal article" date="2013" name="BMC Genomics">
        <title>Comparative genomics of parasitic silkworm microsporidia reveal an association between genome expansion and host adaptation.</title>
        <authorList>
            <person name="Pan G."/>
            <person name="Xu J."/>
            <person name="Li T."/>
            <person name="Xia Q."/>
            <person name="Liu S.L."/>
            <person name="Zhang G."/>
            <person name="Li S."/>
            <person name="Li C."/>
            <person name="Liu H."/>
            <person name="Yang L."/>
            <person name="Liu T."/>
            <person name="Zhang X."/>
            <person name="Wu Z."/>
            <person name="Fan W."/>
            <person name="Dang X."/>
            <person name="Xiang H."/>
            <person name="Tao M."/>
            <person name="Li Y."/>
            <person name="Hu J."/>
            <person name="Li Z."/>
            <person name="Lin L."/>
            <person name="Luo J."/>
            <person name="Geng L."/>
            <person name="Wang L."/>
            <person name="Long M."/>
            <person name="Wan Y."/>
            <person name="He N."/>
            <person name="Zhang Z."/>
            <person name="Lu C."/>
            <person name="Keeling P.J."/>
            <person name="Wang J."/>
            <person name="Xiang Z."/>
            <person name="Zhou Z."/>
        </authorList>
    </citation>
    <scope>NUCLEOTIDE SEQUENCE [LARGE SCALE GENOMIC DNA]</scope>
    <source>
        <strain evidence="5">CQ1 / CVCC 102059</strain>
    </source>
</reference>
<dbReference type="GO" id="GO:0008017">
    <property type="term" value="F:microtubule binding"/>
    <property type="evidence" value="ECO:0007669"/>
    <property type="project" value="InterPro"/>
</dbReference>
<dbReference type="InterPro" id="IPR036961">
    <property type="entry name" value="Kinesin_motor_dom_sf"/>
</dbReference>
<dbReference type="GO" id="GO:0005524">
    <property type="term" value="F:ATP binding"/>
    <property type="evidence" value="ECO:0007669"/>
    <property type="project" value="UniProtKB-UniRule"/>
</dbReference>
<feature type="domain" description="Kinesin motor" evidence="3">
    <location>
        <begin position="150"/>
        <end position="458"/>
    </location>
</feature>
<dbReference type="EMBL" id="KB908977">
    <property type="protein sequence ID" value="EOB13519.1"/>
    <property type="molecule type" value="Genomic_DNA"/>
</dbReference>
<evidence type="ECO:0000313" key="5">
    <source>
        <dbReference type="Proteomes" id="UP000016927"/>
    </source>
</evidence>